<evidence type="ECO:0000313" key="3">
    <source>
        <dbReference type="Proteomes" id="UP000197587"/>
    </source>
</evidence>
<keyword evidence="3" id="KW-1185">Reference proteome</keyword>
<keyword evidence="1" id="KW-0812">Transmembrane</keyword>
<sequence>MSNKLKGKIAFFVLAGIAMFFAVSGIVMWLWNALLPEIIGVKSIGFWQAMGILVLCKILFGGFGGKGGKKCFGKETFQKMKEEKLNGMTDEEKEKLKEIWRKRCEGNFFWKNKQ</sequence>
<organism evidence="2 3">
    <name type="scientific">Kaistella haifensis DSM 19056</name>
    <dbReference type="NCBI Taxonomy" id="1450526"/>
    <lineage>
        <taxon>Bacteria</taxon>
        <taxon>Pseudomonadati</taxon>
        <taxon>Bacteroidota</taxon>
        <taxon>Flavobacteriia</taxon>
        <taxon>Flavobacteriales</taxon>
        <taxon>Weeksellaceae</taxon>
        <taxon>Chryseobacterium group</taxon>
        <taxon>Kaistella</taxon>
    </lineage>
</organism>
<gene>
    <name evidence="2" type="ORF">AP75_04615</name>
</gene>
<accession>A0A246BAR1</accession>
<keyword evidence="1" id="KW-1133">Transmembrane helix</keyword>
<dbReference type="Proteomes" id="UP000197587">
    <property type="component" value="Unassembled WGS sequence"/>
</dbReference>
<protein>
    <recommendedName>
        <fullName evidence="4">DUF1682 domain-containing protein</fullName>
    </recommendedName>
</protein>
<dbReference type="RefSeq" id="WP_031502021.1">
    <property type="nucleotide sequence ID" value="NZ_JASZ02000006.1"/>
</dbReference>
<comment type="caution">
    <text evidence="2">The sequence shown here is derived from an EMBL/GenBank/DDBJ whole genome shotgun (WGS) entry which is preliminary data.</text>
</comment>
<evidence type="ECO:0000256" key="1">
    <source>
        <dbReference type="SAM" id="Phobius"/>
    </source>
</evidence>
<proteinExistence type="predicted"/>
<dbReference type="EMBL" id="JASZ02000006">
    <property type="protein sequence ID" value="OWK98747.1"/>
    <property type="molecule type" value="Genomic_DNA"/>
</dbReference>
<evidence type="ECO:0000313" key="2">
    <source>
        <dbReference type="EMBL" id="OWK98747.1"/>
    </source>
</evidence>
<keyword evidence="1" id="KW-0472">Membrane</keyword>
<reference evidence="2 3" key="1">
    <citation type="submission" date="2017-05" db="EMBL/GenBank/DDBJ databases">
        <title>Genome of Chryseobacterium haifense.</title>
        <authorList>
            <person name="Newman J.D."/>
        </authorList>
    </citation>
    <scope>NUCLEOTIDE SEQUENCE [LARGE SCALE GENOMIC DNA]</scope>
    <source>
        <strain evidence="2 3">DSM 19056</strain>
    </source>
</reference>
<feature type="transmembrane region" description="Helical" evidence="1">
    <location>
        <begin position="9"/>
        <end position="32"/>
    </location>
</feature>
<feature type="transmembrane region" description="Helical" evidence="1">
    <location>
        <begin position="44"/>
        <end position="64"/>
    </location>
</feature>
<evidence type="ECO:0008006" key="4">
    <source>
        <dbReference type="Google" id="ProtNLM"/>
    </source>
</evidence>
<name>A0A246BAR1_9FLAO</name>
<dbReference type="AlphaFoldDB" id="A0A246BAR1"/>